<feature type="non-terminal residue" evidence="3">
    <location>
        <position position="1"/>
    </location>
</feature>
<dbReference type="CDD" id="cd00303">
    <property type="entry name" value="retropepsin_like"/>
    <property type="match status" value="1"/>
</dbReference>
<dbReference type="InterPro" id="IPR021109">
    <property type="entry name" value="Peptidase_aspartic_dom_sf"/>
</dbReference>
<feature type="region of interest" description="Disordered" evidence="1">
    <location>
        <begin position="1"/>
        <end position="32"/>
    </location>
</feature>
<keyword evidence="4" id="KW-1185">Reference proteome</keyword>
<dbReference type="OrthoDB" id="1937173at2759"/>
<organism evidence="3 4">
    <name type="scientific">Striga hermonthica</name>
    <name type="common">Purple witchweed</name>
    <name type="synonym">Buchnera hermonthica</name>
    <dbReference type="NCBI Taxonomy" id="68872"/>
    <lineage>
        <taxon>Eukaryota</taxon>
        <taxon>Viridiplantae</taxon>
        <taxon>Streptophyta</taxon>
        <taxon>Embryophyta</taxon>
        <taxon>Tracheophyta</taxon>
        <taxon>Spermatophyta</taxon>
        <taxon>Magnoliopsida</taxon>
        <taxon>eudicotyledons</taxon>
        <taxon>Gunneridae</taxon>
        <taxon>Pentapetalae</taxon>
        <taxon>asterids</taxon>
        <taxon>lamiids</taxon>
        <taxon>Lamiales</taxon>
        <taxon>Orobanchaceae</taxon>
        <taxon>Buchnereae</taxon>
        <taxon>Striga</taxon>
    </lineage>
</organism>
<dbReference type="Pfam" id="PF03732">
    <property type="entry name" value="Retrotrans_gag"/>
    <property type="match status" value="1"/>
</dbReference>
<proteinExistence type="predicted"/>
<feature type="compositionally biased region" description="Pro residues" evidence="1">
    <location>
        <begin position="13"/>
        <end position="27"/>
    </location>
</feature>
<dbReference type="EMBL" id="CACSLK010000984">
    <property type="protein sequence ID" value="CAA0806552.1"/>
    <property type="molecule type" value="Genomic_DNA"/>
</dbReference>
<comment type="caution">
    <text evidence="3">The sequence shown here is derived from an EMBL/GenBank/DDBJ whole genome shotgun (WGS) entry which is preliminary data.</text>
</comment>
<dbReference type="Gene3D" id="2.40.70.10">
    <property type="entry name" value="Acid Proteases"/>
    <property type="match status" value="1"/>
</dbReference>
<evidence type="ECO:0000259" key="2">
    <source>
        <dbReference type="Pfam" id="PF03732"/>
    </source>
</evidence>
<feature type="region of interest" description="Disordered" evidence="1">
    <location>
        <begin position="222"/>
        <end position="268"/>
    </location>
</feature>
<accession>A0A9N7MJG8</accession>
<dbReference type="AlphaFoldDB" id="A0A9N7MJG8"/>
<evidence type="ECO:0000256" key="1">
    <source>
        <dbReference type="SAM" id="MobiDB-lite"/>
    </source>
</evidence>
<sequence length="433" mass="48891">TMARRNARNRQPTPSPPPSPYPSPPHQQAPNPAGTHLNIVIQFRQLTLLIFTGVEGPEAVAEWIRQLEQNFDLLQCTDAQKVVCGRYMLKGDAALWWFGYWRLRQAEFNALTWNRMKEVIMEKYYPQSYRMRMERAFWDLTQGTGTVEEYEQEFTRMSSFAPHMVDTDLKKAHKFRDGLNRTLRMHVASQGNLSFFETVIRAVQLESYQTLDASVPSAQLVQPISSAPPDSSSGKIKFGSRRDNRKGKRGAPDRRDIPPAAHGQNTKCPKCGRYHHGDCRFTQKRAGGQSRVYTLAHDEATNNAGTMSGMISLSNVPIFALCDTGATHSFISSRCLDALSIDNVCNCDPLEVSLASGKIIISDSMISRLPVSIGARVLEADCYVIEMWDFDVILGMDWLTRYRADIRCQEREVSLFPVSDQPVIFNGVKSRTV</sequence>
<dbReference type="Pfam" id="PF08284">
    <property type="entry name" value="RVP_2"/>
    <property type="match status" value="1"/>
</dbReference>
<name>A0A9N7MJG8_STRHE</name>
<dbReference type="SUPFAM" id="SSF50630">
    <property type="entry name" value="Acid proteases"/>
    <property type="match status" value="1"/>
</dbReference>
<feature type="compositionally biased region" description="Polar residues" evidence="1">
    <location>
        <begin position="222"/>
        <end position="234"/>
    </location>
</feature>
<feature type="non-terminal residue" evidence="3">
    <location>
        <position position="433"/>
    </location>
</feature>
<evidence type="ECO:0000313" key="4">
    <source>
        <dbReference type="Proteomes" id="UP001153555"/>
    </source>
</evidence>
<dbReference type="PANTHER" id="PTHR15503">
    <property type="entry name" value="LDOC1 RELATED"/>
    <property type="match status" value="1"/>
</dbReference>
<evidence type="ECO:0000313" key="3">
    <source>
        <dbReference type="EMBL" id="CAA0806552.1"/>
    </source>
</evidence>
<dbReference type="InterPro" id="IPR032567">
    <property type="entry name" value="RTL1-rel"/>
</dbReference>
<protein>
    <recommendedName>
        <fullName evidence="2">Retrotransposon gag domain-containing protein</fullName>
    </recommendedName>
</protein>
<dbReference type="Proteomes" id="UP001153555">
    <property type="component" value="Unassembled WGS sequence"/>
</dbReference>
<dbReference type="PANTHER" id="PTHR15503:SF45">
    <property type="entry name" value="RNA-DIRECTED DNA POLYMERASE HOMOLOG"/>
    <property type="match status" value="1"/>
</dbReference>
<reference evidence="3" key="1">
    <citation type="submission" date="2019-12" db="EMBL/GenBank/DDBJ databases">
        <authorList>
            <person name="Scholes J."/>
        </authorList>
    </citation>
    <scope>NUCLEOTIDE SEQUENCE</scope>
</reference>
<gene>
    <name evidence="3" type="ORF">SHERM_09441</name>
</gene>
<dbReference type="InterPro" id="IPR005162">
    <property type="entry name" value="Retrotrans_gag_dom"/>
</dbReference>
<feature type="domain" description="Retrotransposon gag" evidence="2">
    <location>
        <begin position="88"/>
        <end position="181"/>
    </location>
</feature>